<dbReference type="OrthoDB" id="9800498at2"/>
<dbReference type="GO" id="GO:0008324">
    <property type="term" value="F:monoatomic cation transmembrane transporter activity"/>
    <property type="evidence" value="ECO:0007669"/>
    <property type="project" value="InterPro"/>
</dbReference>
<evidence type="ECO:0000256" key="6">
    <source>
        <dbReference type="ARBA" id="ARBA00022989"/>
    </source>
</evidence>
<keyword evidence="3" id="KW-0050">Antiport</keyword>
<reference evidence="9 10" key="1">
    <citation type="submission" date="2016-10" db="EMBL/GenBank/DDBJ databases">
        <authorList>
            <person name="de Groot N.N."/>
        </authorList>
    </citation>
    <scope>NUCLEOTIDE SEQUENCE [LARGE SCALE GENOMIC DNA]</scope>
    <source>
        <strain evidence="9 10">SLAS-1</strain>
    </source>
</reference>
<evidence type="ECO:0000313" key="9">
    <source>
        <dbReference type="EMBL" id="SDL48850.1"/>
    </source>
</evidence>
<keyword evidence="4" id="KW-1003">Cell membrane</keyword>
<evidence type="ECO:0000313" key="10">
    <source>
        <dbReference type="Proteomes" id="UP000199476"/>
    </source>
</evidence>
<evidence type="ECO:0000256" key="5">
    <source>
        <dbReference type="ARBA" id="ARBA00022692"/>
    </source>
</evidence>
<comment type="subcellular location">
    <subcellularLocation>
        <location evidence="1">Cell membrane</location>
        <topology evidence="1">Multi-pass membrane protein</topology>
    </subcellularLocation>
</comment>
<proteinExistence type="inferred from homology"/>
<dbReference type="Proteomes" id="UP000199476">
    <property type="component" value="Unassembled WGS sequence"/>
</dbReference>
<keyword evidence="6 8" id="KW-1133">Transmembrane helix</keyword>
<accession>A0A1G9KG31</accession>
<gene>
    <name evidence="9" type="ORF">SAMN04488692_10513</name>
</gene>
<feature type="transmembrane region" description="Helical" evidence="8">
    <location>
        <begin position="63"/>
        <end position="82"/>
    </location>
</feature>
<organism evidence="9 10">
    <name type="scientific">Halarsenatibacter silvermanii</name>
    <dbReference type="NCBI Taxonomy" id="321763"/>
    <lineage>
        <taxon>Bacteria</taxon>
        <taxon>Bacillati</taxon>
        <taxon>Bacillota</taxon>
        <taxon>Clostridia</taxon>
        <taxon>Halanaerobiales</taxon>
        <taxon>Halarsenatibacteraceae</taxon>
        <taxon>Halarsenatibacter</taxon>
    </lineage>
</organism>
<dbReference type="Pfam" id="PF01899">
    <property type="entry name" value="MNHE"/>
    <property type="match status" value="1"/>
</dbReference>
<keyword evidence="5 8" id="KW-0812">Transmembrane</keyword>
<comment type="similarity">
    <text evidence="2">Belongs to the CPA3 antiporters (TC 2.A.63) subunit E family.</text>
</comment>
<dbReference type="GO" id="GO:0005886">
    <property type="term" value="C:plasma membrane"/>
    <property type="evidence" value="ECO:0007669"/>
    <property type="project" value="UniProtKB-SubCell"/>
</dbReference>
<dbReference type="PANTHER" id="PTHR34584">
    <property type="entry name" value="NA(+)/H(+) ANTIPORTER SUBUNIT E1"/>
    <property type="match status" value="1"/>
</dbReference>
<dbReference type="EMBL" id="FNGO01000005">
    <property type="protein sequence ID" value="SDL48850.1"/>
    <property type="molecule type" value="Genomic_DNA"/>
</dbReference>
<keyword evidence="10" id="KW-1185">Reference proteome</keyword>
<dbReference type="PIRSF" id="PIRSF019239">
    <property type="entry name" value="MrpE"/>
    <property type="match status" value="1"/>
</dbReference>
<evidence type="ECO:0000256" key="4">
    <source>
        <dbReference type="ARBA" id="ARBA00022475"/>
    </source>
</evidence>
<evidence type="ECO:0000256" key="7">
    <source>
        <dbReference type="ARBA" id="ARBA00023136"/>
    </source>
</evidence>
<keyword evidence="3" id="KW-0813">Transport</keyword>
<evidence type="ECO:0000256" key="3">
    <source>
        <dbReference type="ARBA" id="ARBA00022449"/>
    </source>
</evidence>
<evidence type="ECO:0000256" key="2">
    <source>
        <dbReference type="ARBA" id="ARBA00006228"/>
    </source>
</evidence>
<feature type="transmembrane region" description="Helical" evidence="8">
    <location>
        <begin position="29"/>
        <end position="51"/>
    </location>
</feature>
<protein>
    <submittedName>
        <fullName evidence="9">Multicomponent Na+:H+ antiporter subunit E</fullName>
    </submittedName>
</protein>
<dbReference type="PANTHER" id="PTHR34584:SF1">
    <property type="entry name" value="NA(+)_H(+) ANTIPORTER SUBUNIT E1"/>
    <property type="match status" value="1"/>
</dbReference>
<evidence type="ECO:0000256" key="8">
    <source>
        <dbReference type="SAM" id="Phobius"/>
    </source>
</evidence>
<evidence type="ECO:0000256" key="1">
    <source>
        <dbReference type="ARBA" id="ARBA00004651"/>
    </source>
</evidence>
<name>A0A1G9KG31_9FIRM</name>
<dbReference type="STRING" id="321763.SAMN04488692_10513"/>
<sequence>MYRMYRPRAIFAFFLVLAFWFLLSGNFSIYNLILGAAVSFVTVLFFLNYLLHQPVRPIGFLGYMRKLILVILFVPVFIFQAYKASLQVLKLIFFPSKISPGIVRIKTDAPTVSAVSMLANLITLTPGTITLDYDDEGNHYYIHWIQVTTHDREEMREIIIGAFEPWINRIFG</sequence>
<feature type="transmembrane region" description="Helical" evidence="8">
    <location>
        <begin position="7"/>
        <end position="23"/>
    </location>
</feature>
<dbReference type="InterPro" id="IPR002758">
    <property type="entry name" value="Cation_antiport_E"/>
</dbReference>
<dbReference type="AlphaFoldDB" id="A0A1G9KG31"/>
<keyword evidence="7 8" id="KW-0472">Membrane</keyword>
<dbReference type="GO" id="GO:0015297">
    <property type="term" value="F:antiporter activity"/>
    <property type="evidence" value="ECO:0007669"/>
    <property type="project" value="UniProtKB-KW"/>
</dbReference>
<dbReference type="RefSeq" id="WP_089758740.1">
    <property type="nucleotide sequence ID" value="NZ_FNGO01000005.1"/>
</dbReference>